<dbReference type="InterPro" id="IPR037129">
    <property type="entry name" value="XPA_sf"/>
</dbReference>
<protein>
    <recommendedName>
        <fullName evidence="3">XPA C-terminal domain-containing protein</fullName>
    </recommendedName>
</protein>
<name>E4YDN3_OIKDI</name>
<dbReference type="GO" id="GO:0000110">
    <property type="term" value="C:nucleotide-excision repair factor 1 complex"/>
    <property type="evidence" value="ECO:0007669"/>
    <property type="project" value="TreeGrafter"/>
</dbReference>
<dbReference type="GO" id="GO:0003684">
    <property type="term" value="F:damaged DNA binding"/>
    <property type="evidence" value="ECO:0007669"/>
    <property type="project" value="InterPro"/>
</dbReference>
<dbReference type="AlphaFoldDB" id="E4YDN3"/>
<proteinExistence type="predicted"/>
<dbReference type="InterPro" id="IPR000465">
    <property type="entry name" value="XPA/RAD14"/>
</dbReference>
<gene>
    <name evidence="2" type="ORF">GSOID_T00021570001</name>
</gene>
<dbReference type="Proteomes" id="UP000011014">
    <property type="component" value="Unassembled WGS sequence"/>
</dbReference>
<dbReference type="PANTHER" id="PTHR10142">
    <property type="entry name" value="DNA REPAIR PROTEIN COMPLEMENTING XP-A CELLS"/>
    <property type="match status" value="1"/>
</dbReference>
<feature type="non-terminal residue" evidence="2">
    <location>
        <position position="160"/>
    </location>
</feature>
<sequence length="160" mass="18207">MSCQLTAAQKAAIENKRLDALDRKRMKANQRLEKESLKSSIDKKRGGTSKRPAATSEIMLINDNAENLEEYGEKYIDTGAGFLLSANQKRYKPREAAPEEIMDTDLCDNCELPFENSFLRKHYSALVCDECKDDEKYPLMTLSEVKTEYVLNDNMLKTAP</sequence>
<dbReference type="SUPFAM" id="SSF57716">
    <property type="entry name" value="Glucocorticoid receptor-like (DNA-binding domain)"/>
    <property type="match status" value="1"/>
</dbReference>
<dbReference type="GO" id="GO:0000715">
    <property type="term" value="P:nucleotide-excision repair, DNA damage recognition"/>
    <property type="evidence" value="ECO:0007669"/>
    <property type="project" value="TreeGrafter"/>
</dbReference>
<evidence type="ECO:0000313" key="2">
    <source>
        <dbReference type="EMBL" id="CBY33644.1"/>
    </source>
</evidence>
<evidence type="ECO:0000256" key="1">
    <source>
        <dbReference type="SAM" id="MobiDB-lite"/>
    </source>
</evidence>
<dbReference type="InterPro" id="IPR022652">
    <property type="entry name" value="Znf_XPA_CS"/>
</dbReference>
<reference evidence="2" key="1">
    <citation type="journal article" date="2010" name="Science">
        <title>Plasticity of animal genome architecture unmasked by rapid evolution of a pelagic tunicate.</title>
        <authorList>
            <person name="Denoeud F."/>
            <person name="Henriet S."/>
            <person name="Mungpakdee S."/>
            <person name="Aury J.M."/>
            <person name="Da Silva C."/>
            <person name="Brinkmann H."/>
            <person name="Mikhaleva J."/>
            <person name="Olsen L.C."/>
            <person name="Jubin C."/>
            <person name="Canestro C."/>
            <person name="Bouquet J.M."/>
            <person name="Danks G."/>
            <person name="Poulain J."/>
            <person name="Campsteijn C."/>
            <person name="Adamski M."/>
            <person name="Cross I."/>
            <person name="Yadetie F."/>
            <person name="Muffato M."/>
            <person name="Louis A."/>
            <person name="Butcher S."/>
            <person name="Tsagkogeorga G."/>
            <person name="Konrad A."/>
            <person name="Singh S."/>
            <person name="Jensen M.F."/>
            <person name="Cong E.H."/>
            <person name="Eikeseth-Otteraa H."/>
            <person name="Noel B."/>
            <person name="Anthouard V."/>
            <person name="Porcel B.M."/>
            <person name="Kachouri-Lafond R."/>
            <person name="Nishino A."/>
            <person name="Ugolini M."/>
            <person name="Chourrout P."/>
            <person name="Nishida H."/>
            <person name="Aasland R."/>
            <person name="Huzurbazar S."/>
            <person name="Westhof E."/>
            <person name="Delsuc F."/>
            <person name="Lehrach H."/>
            <person name="Reinhardt R."/>
            <person name="Weissenbach J."/>
            <person name="Roy S.W."/>
            <person name="Artiguenave F."/>
            <person name="Postlethwait J.H."/>
            <person name="Manak J.R."/>
            <person name="Thompson E.M."/>
            <person name="Jaillon O."/>
            <person name="Du Pasquier L."/>
            <person name="Boudinot P."/>
            <person name="Liberles D.A."/>
            <person name="Volff J.N."/>
            <person name="Philippe H."/>
            <person name="Lenhard B."/>
            <person name="Roest Crollius H."/>
            <person name="Wincker P."/>
            <person name="Chourrout D."/>
        </authorList>
    </citation>
    <scope>NUCLEOTIDE SEQUENCE [LARGE SCALE GENOMIC DNA]</scope>
</reference>
<dbReference type="GO" id="GO:0006284">
    <property type="term" value="P:base-excision repair"/>
    <property type="evidence" value="ECO:0007669"/>
    <property type="project" value="TreeGrafter"/>
</dbReference>
<accession>E4YDN3</accession>
<dbReference type="PANTHER" id="PTHR10142:SF0">
    <property type="entry name" value="DNA REPAIR PROTEIN COMPLEMENTING XP-A CELLS"/>
    <property type="match status" value="1"/>
</dbReference>
<dbReference type="GO" id="GO:1901255">
    <property type="term" value="P:nucleotide-excision repair involved in interstrand cross-link repair"/>
    <property type="evidence" value="ECO:0007669"/>
    <property type="project" value="TreeGrafter"/>
</dbReference>
<feature type="region of interest" description="Disordered" evidence="1">
    <location>
        <begin position="22"/>
        <end position="54"/>
    </location>
</feature>
<organism evidence="2">
    <name type="scientific">Oikopleura dioica</name>
    <name type="common">Tunicate</name>
    <dbReference type="NCBI Taxonomy" id="34765"/>
    <lineage>
        <taxon>Eukaryota</taxon>
        <taxon>Metazoa</taxon>
        <taxon>Chordata</taxon>
        <taxon>Tunicata</taxon>
        <taxon>Appendicularia</taxon>
        <taxon>Copelata</taxon>
        <taxon>Oikopleuridae</taxon>
        <taxon>Oikopleura</taxon>
    </lineage>
</organism>
<dbReference type="EMBL" id="FN654433">
    <property type="protein sequence ID" value="CBY33644.1"/>
    <property type="molecule type" value="Genomic_DNA"/>
</dbReference>
<dbReference type="GO" id="GO:0070914">
    <property type="term" value="P:UV-damage excision repair"/>
    <property type="evidence" value="ECO:0007669"/>
    <property type="project" value="TreeGrafter"/>
</dbReference>
<feature type="compositionally biased region" description="Basic and acidic residues" evidence="1">
    <location>
        <begin position="30"/>
        <end position="45"/>
    </location>
</feature>
<evidence type="ECO:0008006" key="3">
    <source>
        <dbReference type="Google" id="ProtNLM"/>
    </source>
</evidence>
<dbReference type="Gene3D" id="3.90.530.10">
    <property type="entry name" value="XPA C-terminal domain"/>
    <property type="match status" value="1"/>
</dbReference>
<dbReference type="Pfam" id="PF01286">
    <property type="entry name" value="XPA_N"/>
    <property type="match status" value="1"/>
</dbReference>